<proteinExistence type="predicted"/>
<evidence type="ECO:0000313" key="3">
    <source>
        <dbReference type="Proteomes" id="UP000092993"/>
    </source>
</evidence>
<keyword evidence="3" id="KW-1185">Reference proteome</keyword>
<comment type="caution">
    <text evidence="2">The sequence shown here is derived from an EMBL/GenBank/DDBJ whole genome shotgun (WGS) entry which is preliminary data.</text>
</comment>
<dbReference type="PANTHER" id="PTHR46579">
    <property type="entry name" value="F5/8 TYPE C DOMAIN-CONTAINING PROTEIN-RELATED"/>
    <property type="match status" value="1"/>
</dbReference>
<feature type="region of interest" description="Disordered" evidence="1">
    <location>
        <begin position="907"/>
        <end position="932"/>
    </location>
</feature>
<feature type="region of interest" description="Disordered" evidence="1">
    <location>
        <begin position="1"/>
        <end position="65"/>
    </location>
</feature>
<protein>
    <submittedName>
        <fullName evidence="2">Uncharacterized protein</fullName>
    </submittedName>
</protein>
<dbReference type="OrthoDB" id="2669721at2759"/>
<dbReference type="InterPro" id="IPR004242">
    <property type="entry name" value="Transposase_21"/>
</dbReference>
<dbReference type="EMBL" id="LUGG01000011">
    <property type="protein sequence ID" value="OBZ71428.1"/>
    <property type="molecule type" value="Genomic_DNA"/>
</dbReference>
<evidence type="ECO:0000313" key="2">
    <source>
        <dbReference type="EMBL" id="OBZ71428.1"/>
    </source>
</evidence>
<dbReference type="Proteomes" id="UP000092993">
    <property type="component" value="Unassembled WGS sequence"/>
</dbReference>
<organism evidence="2 3">
    <name type="scientific">Grifola frondosa</name>
    <name type="common">Maitake</name>
    <name type="synonym">Polyporus frondosus</name>
    <dbReference type="NCBI Taxonomy" id="5627"/>
    <lineage>
        <taxon>Eukaryota</taxon>
        <taxon>Fungi</taxon>
        <taxon>Dikarya</taxon>
        <taxon>Basidiomycota</taxon>
        <taxon>Agaricomycotina</taxon>
        <taxon>Agaricomycetes</taxon>
        <taxon>Polyporales</taxon>
        <taxon>Grifolaceae</taxon>
        <taxon>Grifola</taxon>
    </lineage>
</organism>
<feature type="region of interest" description="Disordered" evidence="1">
    <location>
        <begin position="994"/>
        <end position="1014"/>
    </location>
</feature>
<reference evidence="2 3" key="1">
    <citation type="submission" date="2016-03" db="EMBL/GenBank/DDBJ databases">
        <title>Whole genome sequencing of Grifola frondosa 9006-11.</title>
        <authorList>
            <person name="Min B."/>
            <person name="Park H."/>
            <person name="Kim J.-G."/>
            <person name="Cho H."/>
            <person name="Oh Y.-L."/>
            <person name="Kong W.-S."/>
            <person name="Choi I.-G."/>
        </authorList>
    </citation>
    <scope>NUCLEOTIDE SEQUENCE [LARGE SCALE GENOMIC DNA]</scope>
    <source>
        <strain evidence="2 3">9006-11</strain>
    </source>
</reference>
<name>A0A1C7M3T8_GRIFR</name>
<feature type="compositionally biased region" description="Low complexity" evidence="1">
    <location>
        <begin position="33"/>
        <end position="45"/>
    </location>
</feature>
<gene>
    <name evidence="2" type="ORF">A0H81_08373</name>
</gene>
<feature type="compositionally biased region" description="Low complexity" evidence="1">
    <location>
        <begin position="919"/>
        <end position="932"/>
    </location>
</feature>
<dbReference type="STRING" id="5627.A0A1C7M3T8"/>
<dbReference type="PANTHER" id="PTHR46579:SF1">
    <property type="entry name" value="F5_8 TYPE C DOMAIN-CONTAINING PROTEIN"/>
    <property type="match status" value="1"/>
</dbReference>
<dbReference type="OMA" id="IFMESAT"/>
<evidence type="ECO:0000256" key="1">
    <source>
        <dbReference type="SAM" id="MobiDB-lite"/>
    </source>
</evidence>
<sequence>MRRISSAAAAQDNLAEENINDGYTEQGAAYAGSSTSRSQSLSPQPLSQPPPSTTSETHDIATSSDDTIQDRWSLHDLATESHVDLSTSEDPVVPNHDANIIDPSELPSEALGDPPTIHLEELKIAQKFIDALKNASLDDDQLDPSVLDQLRNSVHAPLEIDDPDLRLSLDIYLAVSNASQDTYNDVRAAILRRYPDSAIFTYDQIKSRLSELSGIVSILRDMCINTCAPIQALLPILTDARSAVNTAMISRSLRDVENELLADSFIPFRLVHSYRLYGGVLLELTQNGQIPVFEDFCFGEDYIDHVEAGKICPDDMTLMLSLDGAQLYQSKTSDCWIYIWVILDHAPDTRYKKKYVLPGAIIPGPNKPKNVDSFLFPGIHHLSALQTEGLSIWDAHLGRKFTSYPFLALVTADGPGMTYLNGLVGHSGAYGCRLYCSMKGRHKPGGTHYFPAALKPTNYDVPGCEHADVNLRSLEPDESAAQRYVKNLYYLQESRTPTDYKKRRLQTGIAKPSLFSGLPPHHNMGILGMFGADLMHLLALNIPDLLLSLWRGTLYCEKSDDKVTWDWATLKGDTWKVHGAMVAAATPYLPGSFDRPPRNPAEKMSSGYKAWEFSMYLWGLGPGLFCFDLPRTYWRNYCKLVHGIHLIHQPKITADQLREAHKLLIEFVEEFEILYYQRNVDRLHFVRQSIHALTHLSPESIRLGPGIYRTQWTMERTIGNLDEEIKQPSNPFANLAQRALRRCQVNALKAMIPDLDPEKGMPSNALNLNDGYFLLHATDSTSRKVTAREAAALRIFMESATGLSADGWIPEVTRWAWLQLPNGQIARSLWKEQNKRLEEVRMARNVKFHLEHGQPQLGMVNFYCLLDVEGVRKAVAVVSRYSERDAVLFSESSETLWSLTLSLNGGEKEERGRRQNTKGSASASSSRAGSVVGRRKQMRMLNGCMYSTRRNVNANPFMNVRTEEPEFVEWGYGGMGSVKGGGVGSSVWARVQTGNSSLTAKAAADEDDGGGRRG</sequence>
<accession>A0A1C7M3T8</accession>
<dbReference type="Pfam" id="PF02992">
    <property type="entry name" value="Transposase_21"/>
    <property type="match status" value="1"/>
</dbReference>
<dbReference type="AlphaFoldDB" id="A0A1C7M3T8"/>